<keyword evidence="8" id="KW-0931">ER-Golgi transport</keyword>
<accession>A0A9D4F0G7</accession>
<dbReference type="Proteomes" id="UP000828390">
    <property type="component" value="Unassembled WGS sequence"/>
</dbReference>
<sequence>MADITNLFKATVKTLKSKDKGSTKIKSKDDATQILSKPKQREKFESLSKTVVSTISKLKEFLLEHRKEYVNAGSLLSGETSRMTDTEREHIDNEAQNIIRKCQETLATICKNAETERVHPQVKEHREGVLALINAYLKMVTKIYSEQRAVRVKRVVDKKRIARIEPEKRPARLKSYSQGESDLPDNQSTNAQSPLPGQADNQSSNAQTPPHGQTDTSKTNTGRGRVPSPGPSHMEDSDDDISPEEAQMFEQENKAIYEEMNSLSEELSKIHGKVVEIASLQEIFTEKVLTQEEDIQRIADTAVFTTENIKDGNEEIREAMRKNAGFRVWILFFLLVLTFSLLFLDWYSG</sequence>
<evidence type="ECO:0000256" key="14">
    <source>
        <dbReference type="SAM" id="Phobius"/>
    </source>
</evidence>
<evidence type="ECO:0000256" key="5">
    <source>
        <dbReference type="ARBA" id="ARBA00022448"/>
    </source>
</evidence>
<comment type="caution">
    <text evidence="16">The sequence shown here is derived from an EMBL/GenBank/DDBJ whole genome shotgun (WGS) entry which is preliminary data.</text>
</comment>
<feature type="domain" description="SNARE-complex protein Syntaxin-18 N-terminal" evidence="15">
    <location>
        <begin position="3"/>
        <end position="91"/>
    </location>
</feature>
<evidence type="ECO:0000256" key="4">
    <source>
        <dbReference type="ARBA" id="ARBA00019409"/>
    </source>
</evidence>
<reference evidence="16" key="1">
    <citation type="journal article" date="2019" name="bioRxiv">
        <title>The Genome of the Zebra Mussel, Dreissena polymorpha: A Resource for Invasive Species Research.</title>
        <authorList>
            <person name="McCartney M.A."/>
            <person name="Auch B."/>
            <person name="Kono T."/>
            <person name="Mallez S."/>
            <person name="Zhang Y."/>
            <person name="Obille A."/>
            <person name="Becker A."/>
            <person name="Abrahante J.E."/>
            <person name="Garbe J."/>
            <person name="Badalamenti J.P."/>
            <person name="Herman A."/>
            <person name="Mangelson H."/>
            <person name="Liachko I."/>
            <person name="Sullivan S."/>
            <person name="Sone E.D."/>
            <person name="Koren S."/>
            <person name="Silverstein K.A.T."/>
            <person name="Beckman K.B."/>
            <person name="Gohl D.M."/>
        </authorList>
    </citation>
    <scope>NUCLEOTIDE SEQUENCE</scope>
    <source>
        <strain evidence="16">Duluth1</strain>
        <tissue evidence="16">Whole animal</tissue>
    </source>
</reference>
<evidence type="ECO:0000313" key="16">
    <source>
        <dbReference type="EMBL" id="KAH3789338.1"/>
    </source>
</evidence>
<dbReference type="OrthoDB" id="342981at2759"/>
<keyword evidence="11" id="KW-0175">Coiled coil</keyword>
<dbReference type="PROSITE" id="PS00914">
    <property type="entry name" value="SYNTAXIN"/>
    <property type="match status" value="1"/>
</dbReference>
<dbReference type="EMBL" id="JAIWYP010000008">
    <property type="protein sequence ID" value="KAH3789338.1"/>
    <property type="molecule type" value="Genomic_DNA"/>
</dbReference>
<dbReference type="GO" id="GO:0031201">
    <property type="term" value="C:SNARE complex"/>
    <property type="evidence" value="ECO:0007669"/>
    <property type="project" value="TreeGrafter"/>
</dbReference>
<dbReference type="PANTHER" id="PTHR15959:SF0">
    <property type="entry name" value="SYNTAXIN-18"/>
    <property type="match status" value="1"/>
</dbReference>
<evidence type="ECO:0000256" key="12">
    <source>
        <dbReference type="ARBA" id="ARBA00023136"/>
    </source>
</evidence>
<dbReference type="GO" id="GO:0005484">
    <property type="term" value="F:SNAP receptor activity"/>
    <property type="evidence" value="ECO:0007669"/>
    <property type="project" value="InterPro"/>
</dbReference>
<proteinExistence type="inferred from homology"/>
<evidence type="ECO:0000256" key="13">
    <source>
        <dbReference type="SAM" id="MobiDB-lite"/>
    </source>
</evidence>
<comment type="subcellular location">
    <subcellularLocation>
        <location evidence="2">Endoplasmic reticulum membrane</location>
        <topology evidence="2">Single-pass type IV membrane protein</topology>
    </subcellularLocation>
</comment>
<evidence type="ECO:0000256" key="1">
    <source>
        <dbReference type="ARBA" id="ARBA00003746"/>
    </source>
</evidence>
<keyword evidence="10 14" id="KW-1133">Transmembrane helix</keyword>
<evidence type="ECO:0000256" key="10">
    <source>
        <dbReference type="ARBA" id="ARBA00022989"/>
    </source>
</evidence>
<dbReference type="InterPro" id="IPR006012">
    <property type="entry name" value="Syntaxin/epimorphin_CS"/>
</dbReference>
<reference evidence="16" key="2">
    <citation type="submission" date="2020-11" db="EMBL/GenBank/DDBJ databases">
        <authorList>
            <person name="McCartney M.A."/>
            <person name="Auch B."/>
            <person name="Kono T."/>
            <person name="Mallez S."/>
            <person name="Becker A."/>
            <person name="Gohl D.M."/>
            <person name="Silverstein K.A.T."/>
            <person name="Koren S."/>
            <person name="Bechman K.B."/>
            <person name="Herman A."/>
            <person name="Abrahante J.E."/>
            <person name="Garbe J."/>
        </authorList>
    </citation>
    <scope>NUCLEOTIDE SEQUENCE</scope>
    <source>
        <strain evidence="16">Duluth1</strain>
        <tissue evidence="16">Whole animal</tissue>
    </source>
</reference>
<organism evidence="16 17">
    <name type="scientific">Dreissena polymorpha</name>
    <name type="common">Zebra mussel</name>
    <name type="synonym">Mytilus polymorpha</name>
    <dbReference type="NCBI Taxonomy" id="45954"/>
    <lineage>
        <taxon>Eukaryota</taxon>
        <taxon>Metazoa</taxon>
        <taxon>Spiralia</taxon>
        <taxon>Lophotrochozoa</taxon>
        <taxon>Mollusca</taxon>
        <taxon>Bivalvia</taxon>
        <taxon>Autobranchia</taxon>
        <taxon>Heteroconchia</taxon>
        <taxon>Euheterodonta</taxon>
        <taxon>Imparidentia</taxon>
        <taxon>Neoheterodontei</taxon>
        <taxon>Myida</taxon>
        <taxon>Dreissenoidea</taxon>
        <taxon>Dreissenidae</taxon>
        <taxon>Dreissena</taxon>
    </lineage>
</organism>
<comment type="function">
    <text evidence="1">Syntaxin that may be involved in targeting and fusion of Golgi-derived retrograde transport vesicles with the ER.</text>
</comment>
<dbReference type="PANTHER" id="PTHR15959">
    <property type="entry name" value="SYNTAXIN-18"/>
    <property type="match status" value="1"/>
</dbReference>
<feature type="compositionally biased region" description="Polar residues" evidence="13">
    <location>
        <begin position="175"/>
        <end position="222"/>
    </location>
</feature>
<evidence type="ECO:0000256" key="8">
    <source>
        <dbReference type="ARBA" id="ARBA00022892"/>
    </source>
</evidence>
<keyword evidence="7" id="KW-0256">Endoplasmic reticulum</keyword>
<dbReference type="GO" id="GO:0005789">
    <property type="term" value="C:endoplasmic reticulum membrane"/>
    <property type="evidence" value="ECO:0007669"/>
    <property type="project" value="UniProtKB-SubCell"/>
</dbReference>
<dbReference type="AlphaFoldDB" id="A0A9D4F0G7"/>
<dbReference type="SUPFAM" id="SSF58038">
    <property type="entry name" value="SNARE fusion complex"/>
    <property type="match status" value="1"/>
</dbReference>
<dbReference type="Pfam" id="PF10496">
    <property type="entry name" value="Syntaxin-18_N"/>
    <property type="match status" value="1"/>
</dbReference>
<gene>
    <name evidence="16" type="ORF">DPMN_167513</name>
</gene>
<evidence type="ECO:0000256" key="6">
    <source>
        <dbReference type="ARBA" id="ARBA00022692"/>
    </source>
</evidence>
<evidence type="ECO:0000256" key="11">
    <source>
        <dbReference type="ARBA" id="ARBA00023054"/>
    </source>
</evidence>
<keyword evidence="17" id="KW-1185">Reference proteome</keyword>
<protein>
    <recommendedName>
        <fullName evidence="4">Syntaxin-18</fullName>
    </recommendedName>
</protein>
<evidence type="ECO:0000256" key="3">
    <source>
        <dbReference type="ARBA" id="ARBA00009063"/>
    </source>
</evidence>
<dbReference type="Gene3D" id="1.20.5.110">
    <property type="match status" value="1"/>
</dbReference>
<name>A0A9D4F0G7_DREPO</name>
<evidence type="ECO:0000256" key="9">
    <source>
        <dbReference type="ARBA" id="ARBA00022927"/>
    </source>
</evidence>
<dbReference type="GO" id="GO:0006886">
    <property type="term" value="P:intracellular protein transport"/>
    <property type="evidence" value="ECO:0007669"/>
    <property type="project" value="InterPro"/>
</dbReference>
<dbReference type="GO" id="GO:0006890">
    <property type="term" value="P:retrograde vesicle-mediated transport, Golgi to endoplasmic reticulum"/>
    <property type="evidence" value="ECO:0007669"/>
    <property type="project" value="TreeGrafter"/>
</dbReference>
<feature type="transmembrane region" description="Helical" evidence="14">
    <location>
        <begin position="326"/>
        <end position="347"/>
    </location>
</feature>
<feature type="region of interest" description="Disordered" evidence="13">
    <location>
        <begin position="166"/>
        <end position="240"/>
    </location>
</feature>
<keyword evidence="6 14" id="KW-0812">Transmembrane</keyword>
<evidence type="ECO:0000256" key="7">
    <source>
        <dbReference type="ARBA" id="ARBA00022824"/>
    </source>
</evidence>
<comment type="similarity">
    <text evidence="3">Belongs to the syntaxin family.</text>
</comment>
<keyword evidence="9" id="KW-0653">Protein transport</keyword>
<evidence type="ECO:0000259" key="15">
    <source>
        <dbReference type="Pfam" id="PF10496"/>
    </source>
</evidence>
<keyword evidence="5" id="KW-0813">Transport</keyword>
<keyword evidence="12 14" id="KW-0472">Membrane</keyword>
<dbReference type="CDD" id="cd15850">
    <property type="entry name" value="SNARE_syntaxin18"/>
    <property type="match status" value="1"/>
</dbReference>
<dbReference type="InterPro" id="IPR019529">
    <property type="entry name" value="Syntaxin-18_N"/>
</dbReference>
<evidence type="ECO:0000256" key="2">
    <source>
        <dbReference type="ARBA" id="ARBA00004163"/>
    </source>
</evidence>
<evidence type="ECO:0000313" key="17">
    <source>
        <dbReference type="Proteomes" id="UP000828390"/>
    </source>
</evidence>
<dbReference type="FunFam" id="1.20.5.110:FF:000015">
    <property type="entry name" value="Syntaxin-18, putative"/>
    <property type="match status" value="1"/>
</dbReference>